<comment type="caution">
    <text evidence="9">The sequence shown here is derived from an EMBL/GenBank/DDBJ whole genome shotgun (WGS) entry which is preliminary data.</text>
</comment>
<gene>
    <name evidence="9" type="ORF">PBRASI_LOCUS2218</name>
</gene>
<dbReference type="Pfam" id="PF00400">
    <property type="entry name" value="WD40"/>
    <property type="match status" value="7"/>
</dbReference>
<feature type="repeat" description="WD" evidence="5">
    <location>
        <begin position="14"/>
        <end position="44"/>
    </location>
</feature>
<keyword evidence="3 5" id="KW-0853">WD repeat</keyword>
<dbReference type="InterPro" id="IPR011989">
    <property type="entry name" value="ARM-like"/>
</dbReference>
<evidence type="ECO:0000256" key="3">
    <source>
        <dbReference type="ARBA" id="ARBA00022574"/>
    </source>
</evidence>
<dbReference type="SUPFAM" id="SSF50978">
    <property type="entry name" value="WD40 repeat-like"/>
    <property type="match status" value="1"/>
</dbReference>
<evidence type="ECO:0000313" key="10">
    <source>
        <dbReference type="Proteomes" id="UP000789739"/>
    </source>
</evidence>
<feature type="repeat" description="WD" evidence="5">
    <location>
        <begin position="81"/>
        <end position="98"/>
    </location>
</feature>
<dbReference type="PROSITE" id="PS51396">
    <property type="entry name" value="PUL"/>
    <property type="match status" value="1"/>
</dbReference>
<evidence type="ECO:0000256" key="5">
    <source>
        <dbReference type="PROSITE-ProRule" id="PRU00221"/>
    </source>
</evidence>
<evidence type="ECO:0000259" key="7">
    <source>
        <dbReference type="PROSITE" id="PS51394"/>
    </source>
</evidence>
<dbReference type="Gene3D" id="3.10.20.870">
    <property type="entry name" value="PFU (PLAA family ubiquitin binding), C-terminal domain"/>
    <property type="match status" value="1"/>
</dbReference>
<dbReference type="InterPro" id="IPR020472">
    <property type="entry name" value="WD40_PAC1"/>
</dbReference>
<dbReference type="GO" id="GO:0043130">
    <property type="term" value="F:ubiquitin binding"/>
    <property type="evidence" value="ECO:0007669"/>
    <property type="project" value="TreeGrafter"/>
</dbReference>
<dbReference type="Proteomes" id="UP000789739">
    <property type="component" value="Unassembled WGS sequence"/>
</dbReference>
<dbReference type="PANTHER" id="PTHR19849:SF0">
    <property type="entry name" value="PHOSPHOLIPASE A-2-ACTIVATING PROTEIN"/>
    <property type="match status" value="1"/>
</dbReference>
<evidence type="ECO:0000256" key="2">
    <source>
        <dbReference type="ARBA" id="ARBA00022490"/>
    </source>
</evidence>
<evidence type="ECO:0000259" key="8">
    <source>
        <dbReference type="PROSITE" id="PS51396"/>
    </source>
</evidence>
<dbReference type="InterPro" id="IPR015943">
    <property type="entry name" value="WD40/YVTN_repeat-like_dom_sf"/>
</dbReference>
<evidence type="ECO:0000256" key="4">
    <source>
        <dbReference type="ARBA" id="ARBA00022737"/>
    </source>
</evidence>
<dbReference type="InterPro" id="IPR036322">
    <property type="entry name" value="WD40_repeat_dom_sf"/>
</dbReference>
<dbReference type="GO" id="GO:0005634">
    <property type="term" value="C:nucleus"/>
    <property type="evidence" value="ECO:0007669"/>
    <property type="project" value="TreeGrafter"/>
</dbReference>
<feature type="repeat" description="WD" evidence="5">
    <location>
        <begin position="145"/>
        <end position="176"/>
    </location>
</feature>
<dbReference type="Pfam" id="PF09070">
    <property type="entry name" value="PFU"/>
    <property type="match status" value="1"/>
</dbReference>
<feature type="region of interest" description="Disordered" evidence="6">
    <location>
        <begin position="464"/>
        <end position="485"/>
    </location>
</feature>
<dbReference type="CDD" id="cd00200">
    <property type="entry name" value="WD40"/>
    <property type="match status" value="1"/>
</dbReference>
<dbReference type="PROSITE" id="PS50082">
    <property type="entry name" value="WD_REPEATS_2"/>
    <property type="match status" value="5"/>
</dbReference>
<keyword evidence="4" id="KW-0677">Repeat</keyword>
<dbReference type="InterPro" id="IPR001680">
    <property type="entry name" value="WD40_rpt"/>
</dbReference>
<comment type="subcellular location">
    <subcellularLocation>
        <location evidence="1">Cytoplasm</location>
    </subcellularLocation>
</comment>
<dbReference type="InterPro" id="IPR019775">
    <property type="entry name" value="WD40_repeat_CS"/>
</dbReference>
<dbReference type="AlphaFoldDB" id="A0A9N8WSF3"/>
<dbReference type="GO" id="GO:0043161">
    <property type="term" value="P:proteasome-mediated ubiquitin-dependent protein catabolic process"/>
    <property type="evidence" value="ECO:0007669"/>
    <property type="project" value="TreeGrafter"/>
</dbReference>
<accession>A0A9N8WSF3</accession>
<dbReference type="FunFam" id="2.130.10.10:FF:000236">
    <property type="entry name" value="Polyubiquitin binding protein (Doa1/Ufd3)"/>
    <property type="match status" value="1"/>
</dbReference>
<dbReference type="PRINTS" id="PR00320">
    <property type="entry name" value="GPROTEINBRPT"/>
</dbReference>
<dbReference type="GO" id="GO:0005737">
    <property type="term" value="C:cytoplasm"/>
    <property type="evidence" value="ECO:0007669"/>
    <property type="project" value="UniProtKB-SubCell"/>
</dbReference>
<keyword evidence="2" id="KW-0963">Cytoplasm</keyword>
<dbReference type="OrthoDB" id="10265988at2759"/>
<dbReference type="Pfam" id="PF08324">
    <property type="entry name" value="PUL"/>
    <property type="match status" value="1"/>
</dbReference>
<feature type="domain" description="PUL" evidence="8">
    <location>
        <begin position="507"/>
        <end position="781"/>
    </location>
</feature>
<feature type="repeat" description="WD" evidence="5">
    <location>
        <begin position="106"/>
        <end position="136"/>
    </location>
</feature>
<dbReference type="Gene3D" id="1.25.10.10">
    <property type="entry name" value="Leucine-rich Repeat Variant"/>
    <property type="match status" value="1"/>
</dbReference>
<protein>
    <submittedName>
        <fullName evidence="9">3745_t:CDS:1</fullName>
    </submittedName>
</protein>
<sequence length="805" mass="88236">MSEDYIPFQLAASLSGHEQDVKAVCGASEDMVISAARDKSVRMWFRTAPNVFGDSKIFLGHLRFVNSVAYIGPSAEYPLGLIVSGSSDKIIYIWDVENAGDPIFSLIDHADNVCALDITPSGHIVSGSWDKTSKLWRDKQVAYTLKGHEAAVWAVLAISDQIIITASADKTIIRWDDGVRTKTFYGHTDCVRSLAEIKGVGFVSCGNDSALRIWNLDGQCLQELYGHQSFVYSVDVLPTGEIISSGEDRAVKVWKDGDCVQTIFHPAISVWCTAAMPNGDIISGASDGAVRVFSRIPERIADTEKLKEYNELLASQAIPTNQVGDLKRDNLPGKEALSTPGTKEGQVLMVKDGIKVEAYQWSSADQSWAKIGEVVDAVGQERRQLYNGREYDYVFTVDIGEGIPPLKLPYNTTENPYQAAQQFIWANKLSQSYLDQVANFIIQNTRGVSLGAGPGNVDPYTGTSRYTDAGTSTSSTSGNQSAPGRVAAGIDPWTGSTNSEKAATSDPVIPCKSFMTYKQANLPPILKKIQQFSADLQPQGLNLTAEETKSLEVLISYLQDPSNSQNNAKERQEGLSVIKKIMTSWPYEKRFPGLDLLRLHVIRAPIPVTSSDESILQLVYDAVDFESFPKGASATKEQEINLTMGLRTIANLFETKIGREILTNKGSSVLDKIFPTWSYISGKGVRLALITVLLNYSIAYLERPDEDAMLQMIAAIIEILESTADPEAIYRTIVTLGTLISKNQAAKEATVMLGVEKAIQHVSTKVSDDKVRNVVAMSSKPLLDPYNGTIYILSVLRLKVRESVH</sequence>
<proteinExistence type="predicted"/>
<feature type="domain" description="PFU" evidence="7">
    <location>
        <begin position="360"/>
        <end position="455"/>
    </location>
</feature>
<dbReference type="GO" id="GO:0010992">
    <property type="term" value="P:ubiquitin recycling"/>
    <property type="evidence" value="ECO:0007669"/>
    <property type="project" value="TreeGrafter"/>
</dbReference>
<dbReference type="EMBL" id="CAJVPI010000168">
    <property type="protein sequence ID" value="CAG8493233.1"/>
    <property type="molecule type" value="Genomic_DNA"/>
</dbReference>
<dbReference type="SMART" id="SM00320">
    <property type="entry name" value="WD40"/>
    <property type="match status" value="7"/>
</dbReference>
<dbReference type="InterPro" id="IPR038122">
    <property type="entry name" value="PFU_sf"/>
</dbReference>
<evidence type="ECO:0000313" key="9">
    <source>
        <dbReference type="EMBL" id="CAG8493233.1"/>
    </source>
</evidence>
<evidence type="ECO:0000256" key="6">
    <source>
        <dbReference type="SAM" id="MobiDB-lite"/>
    </source>
</evidence>
<dbReference type="InterPro" id="IPR013535">
    <property type="entry name" value="PUL_dom"/>
</dbReference>
<dbReference type="PROSITE" id="PS51394">
    <property type="entry name" value="PFU"/>
    <property type="match status" value="1"/>
</dbReference>
<name>A0A9N8WSF3_9GLOM</name>
<feature type="repeat" description="WD" evidence="5">
    <location>
        <begin position="224"/>
        <end position="255"/>
    </location>
</feature>
<keyword evidence="10" id="KW-1185">Reference proteome</keyword>
<evidence type="ECO:0000256" key="1">
    <source>
        <dbReference type="ARBA" id="ARBA00004496"/>
    </source>
</evidence>
<organism evidence="9 10">
    <name type="scientific">Paraglomus brasilianum</name>
    <dbReference type="NCBI Taxonomy" id="144538"/>
    <lineage>
        <taxon>Eukaryota</taxon>
        <taxon>Fungi</taxon>
        <taxon>Fungi incertae sedis</taxon>
        <taxon>Mucoromycota</taxon>
        <taxon>Glomeromycotina</taxon>
        <taxon>Glomeromycetes</taxon>
        <taxon>Paraglomerales</taxon>
        <taxon>Paraglomeraceae</taxon>
        <taxon>Paraglomus</taxon>
    </lineage>
</organism>
<dbReference type="PROSITE" id="PS50294">
    <property type="entry name" value="WD_REPEATS_REGION"/>
    <property type="match status" value="1"/>
</dbReference>
<dbReference type="PANTHER" id="PTHR19849">
    <property type="entry name" value="PHOSPHOLIPASE A-2-ACTIVATING PROTEIN"/>
    <property type="match status" value="1"/>
</dbReference>
<dbReference type="Gene3D" id="2.130.10.10">
    <property type="entry name" value="YVTN repeat-like/Quinoprotein amine dehydrogenase"/>
    <property type="match status" value="1"/>
</dbReference>
<dbReference type="InterPro" id="IPR015155">
    <property type="entry name" value="PFU"/>
</dbReference>
<dbReference type="PROSITE" id="PS00678">
    <property type="entry name" value="WD_REPEATS_1"/>
    <property type="match status" value="1"/>
</dbReference>
<reference evidence="9" key="1">
    <citation type="submission" date="2021-06" db="EMBL/GenBank/DDBJ databases">
        <authorList>
            <person name="Kallberg Y."/>
            <person name="Tangrot J."/>
            <person name="Rosling A."/>
        </authorList>
    </citation>
    <scope>NUCLEOTIDE SEQUENCE</scope>
    <source>
        <strain evidence="9">BR232B</strain>
    </source>
</reference>